<keyword evidence="1" id="KW-0805">Transcription regulation</keyword>
<dbReference type="EMBL" id="JARLKY010000023">
    <property type="protein sequence ID" value="MEC0227589.1"/>
    <property type="molecule type" value="Genomic_DNA"/>
</dbReference>
<feature type="domain" description="Response regulatory" evidence="6">
    <location>
        <begin position="3"/>
        <end position="119"/>
    </location>
</feature>
<evidence type="ECO:0000256" key="3">
    <source>
        <dbReference type="ARBA" id="ARBA00023163"/>
    </source>
</evidence>
<dbReference type="Proteomes" id="UP001338137">
    <property type="component" value="Unassembled WGS sequence"/>
</dbReference>
<dbReference type="Pfam" id="PF12833">
    <property type="entry name" value="HTH_18"/>
    <property type="match status" value="1"/>
</dbReference>
<evidence type="ECO:0000259" key="6">
    <source>
        <dbReference type="PROSITE" id="PS50110"/>
    </source>
</evidence>
<evidence type="ECO:0000256" key="1">
    <source>
        <dbReference type="ARBA" id="ARBA00023015"/>
    </source>
</evidence>
<dbReference type="SUPFAM" id="SSF46689">
    <property type="entry name" value="Homeodomain-like"/>
    <property type="match status" value="2"/>
</dbReference>
<dbReference type="SMART" id="SM00448">
    <property type="entry name" value="REC"/>
    <property type="match status" value="1"/>
</dbReference>
<dbReference type="PROSITE" id="PS01124">
    <property type="entry name" value="HTH_ARAC_FAMILY_2"/>
    <property type="match status" value="1"/>
</dbReference>
<dbReference type="InterPro" id="IPR018062">
    <property type="entry name" value="HTH_AraC-typ_CS"/>
</dbReference>
<proteinExistence type="predicted"/>
<dbReference type="Gene3D" id="3.40.50.2300">
    <property type="match status" value="1"/>
</dbReference>
<dbReference type="InterPro" id="IPR020449">
    <property type="entry name" value="Tscrpt_reg_AraC-type_HTH"/>
</dbReference>
<dbReference type="RefSeq" id="WP_326071898.1">
    <property type="nucleotide sequence ID" value="NZ_JARLKY010000023.1"/>
</dbReference>
<dbReference type="PROSITE" id="PS50110">
    <property type="entry name" value="RESPONSE_REGULATORY"/>
    <property type="match status" value="1"/>
</dbReference>
<comment type="caution">
    <text evidence="7">The sequence shown here is derived from an EMBL/GenBank/DDBJ whole genome shotgun (WGS) entry which is preliminary data.</text>
</comment>
<dbReference type="SMART" id="SM00342">
    <property type="entry name" value="HTH_ARAC"/>
    <property type="match status" value="1"/>
</dbReference>
<dbReference type="Gene3D" id="1.10.10.60">
    <property type="entry name" value="Homeodomain-like"/>
    <property type="match status" value="2"/>
</dbReference>
<accession>A0ABU6G495</accession>
<evidence type="ECO:0000313" key="7">
    <source>
        <dbReference type="EMBL" id="MEC0227589.1"/>
    </source>
</evidence>
<name>A0ABU6G495_9BACL</name>
<evidence type="ECO:0000313" key="8">
    <source>
        <dbReference type="Proteomes" id="UP001338137"/>
    </source>
</evidence>
<organism evidence="7 8">
    <name type="scientific">Paenibacillus alba</name>
    <dbReference type="NCBI Taxonomy" id="1197127"/>
    <lineage>
        <taxon>Bacteria</taxon>
        <taxon>Bacillati</taxon>
        <taxon>Bacillota</taxon>
        <taxon>Bacilli</taxon>
        <taxon>Bacillales</taxon>
        <taxon>Paenibacillaceae</taxon>
        <taxon>Paenibacillus</taxon>
    </lineage>
</organism>
<dbReference type="PANTHER" id="PTHR43280:SF2">
    <property type="entry name" value="HTH-TYPE TRANSCRIPTIONAL REGULATOR EXSA"/>
    <property type="match status" value="1"/>
</dbReference>
<keyword evidence="2" id="KW-0238">DNA-binding</keyword>
<dbReference type="InterPro" id="IPR001789">
    <property type="entry name" value="Sig_transdc_resp-reg_receiver"/>
</dbReference>
<evidence type="ECO:0000256" key="2">
    <source>
        <dbReference type="ARBA" id="ARBA00023125"/>
    </source>
</evidence>
<dbReference type="SUPFAM" id="SSF52172">
    <property type="entry name" value="CheY-like"/>
    <property type="match status" value="1"/>
</dbReference>
<feature type="modified residue" description="4-aspartylphosphate" evidence="4">
    <location>
        <position position="54"/>
    </location>
</feature>
<dbReference type="InterPro" id="IPR018060">
    <property type="entry name" value="HTH_AraC"/>
</dbReference>
<dbReference type="CDD" id="cd17536">
    <property type="entry name" value="REC_YesN-like"/>
    <property type="match status" value="1"/>
</dbReference>
<dbReference type="Pfam" id="PF00072">
    <property type="entry name" value="Response_reg"/>
    <property type="match status" value="1"/>
</dbReference>
<dbReference type="InterPro" id="IPR011006">
    <property type="entry name" value="CheY-like_superfamily"/>
</dbReference>
<feature type="domain" description="HTH araC/xylS-type" evidence="5">
    <location>
        <begin position="398"/>
        <end position="496"/>
    </location>
</feature>
<gene>
    <name evidence="7" type="ORF">P4I72_10680</name>
</gene>
<dbReference type="PRINTS" id="PR00032">
    <property type="entry name" value="HTHARAC"/>
</dbReference>
<keyword evidence="8" id="KW-1185">Reference proteome</keyword>
<keyword evidence="3" id="KW-0804">Transcription</keyword>
<evidence type="ECO:0000259" key="5">
    <source>
        <dbReference type="PROSITE" id="PS01124"/>
    </source>
</evidence>
<sequence length="506" mass="58904">MMRIFLIEDEWLAMDELMHIMKPYAEQHTLVCYENGEDALEGALQAAPDIIISDIRMPGLSGLETLQRLSSINPQLQAIMLSGYNDFEYARAAIKLGAKEYILKPVVEKELYEVLNRLIASVISEENKIQMARDWSLTRMMRGLRSNQESNKEDQLSGNWLVCAILLRNWNSEHTWAHSSLTMNHFSSWLQTQFEGDTKCFDMDVHLRVVMIPVPKADKESKLRRKVNQIHDFVCTYEQVVHTVYHSKKEQDVLEASYRICLRLLEDQVRLDVPTFMPILQPPHLAPVWDCVRLIEIHLRESKYAKLNMEIRRMLDGLHRAAINLKQMSVFLSDFFYALKYNLNLNKNDLESFSMDSIYEFIKSCDTYSTLQEWLLGKLGGMMVDNSMDMSHPKQIIPILLDYVQQHYSETIHLQDFAVKYHLSVGYLSKLFKAETGSNFSEYIVDTRMKKAQELLQGGYKKISEISQMVGYEDPKFFSQTFKRWSGITPADYKKKEINEPTLKGK</sequence>
<dbReference type="PANTHER" id="PTHR43280">
    <property type="entry name" value="ARAC-FAMILY TRANSCRIPTIONAL REGULATOR"/>
    <property type="match status" value="1"/>
</dbReference>
<dbReference type="InterPro" id="IPR009057">
    <property type="entry name" value="Homeodomain-like_sf"/>
</dbReference>
<evidence type="ECO:0000256" key="4">
    <source>
        <dbReference type="PROSITE-ProRule" id="PRU00169"/>
    </source>
</evidence>
<reference evidence="7 8" key="1">
    <citation type="submission" date="2023-03" db="EMBL/GenBank/DDBJ databases">
        <title>Bacillus Genome Sequencing.</title>
        <authorList>
            <person name="Dunlap C."/>
        </authorList>
    </citation>
    <scope>NUCLEOTIDE SEQUENCE [LARGE SCALE GENOMIC DNA]</scope>
    <source>
        <strain evidence="7 8">BD-533</strain>
    </source>
</reference>
<protein>
    <submittedName>
        <fullName evidence="7">Response regulator</fullName>
    </submittedName>
</protein>
<keyword evidence="4" id="KW-0597">Phosphoprotein</keyword>
<dbReference type="PROSITE" id="PS00041">
    <property type="entry name" value="HTH_ARAC_FAMILY_1"/>
    <property type="match status" value="1"/>
</dbReference>